<sequence>MTISKQLTIMELWSIIPLRSDNTNANRIIVCQLTIPGTKVKEERREPLVEIRDGYLESSPRIFPFVSSGSMKLKCTSNLFYYKYILQGDESVCEDMFQFINSILIY</sequence>
<evidence type="ECO:0000313" key="1">
    <source>
        <dbReference type="EMBL" id="CDW44376.1"/>
    </source>
</evidence>
<reference evidence="1" key="1">
    <citation type="submission" date="2014-05" db="EMBL/GenBank/DDBJ databases">
        <authorList>
            <person name="Chronopoulou M."/>
        </authorList>
    </citation>
    <scope>NUCLEOTIDE SEQUENCE</scope>
    <source>
        <tissue evidence="1">Whole organism</tissue>
    </source>
</reference>
<proteinExistence type="predicted"/>
<dbReference type="AlphaFoldDB" id="A0A0K2V356"/>
<dbReference type="EMBL" id="HACA01027015">
    <property type="protein sequence ID" value="CDW44376.1"/>
    <property type="molecule type" value="Transcribed_RNA"/>
</dbReference>
<accession>A0A0K2V356</accession>
<name>A0A0K2V356_LEPSM</name>
<organism evidence="1">
    <name type="scientific">Lepeophtheirus salmonis</name>
    <name type="common">Salmon louse</name>
    <name type="synonym">Caligus salmonis</name>
    <dbReference type="NCBI Taxonomy" id="72036"/>
    <lineage>
        <taxon>Eukaryota</taxon>
        <taxon>Metazoa</taxon>
        <taxon>Ecdysozoa</taxon>
        <taxon>Arthropoda</taxon>
        <taxon>Crustacea</taxon>
        <taxon>Multicrustacea</taxon>
        <taxon>Hexanauplia</taxon>
        <taxon>Copepoda</taxon>
        <taxon>Siphonostomatoida</taxon>
        <taxon>Caligidae</taxon>
        <taxon>Lepeophtheirus</taxon>
    </lineage>
</organism>
<protein>
    <submittedName>
        <fullName evidence="1">Uncharacterized protein</fullName>
    </submittedName>
</protein>
<dbReference type="OrthoDB" id="6478865at2759"/>